<dbReference type="PANTHER" id="PTHR47381:SF3">
    <property type="entry name" value="ALPHA_BETA-HYDROLASES SUPERFAMILY PROTEIN"/>
    <property type="match status" value="1"/>
</dbReference>
<proteinExistence type="predicted"/>
<dbReference type="eggNOG" id="ENOG502S342">
    <property type="taxonomic scope" value="Eukaryota"/>
</dbReference>
<dbReference type="Proteomes" id="UP000007148">
    <property type="component" value="Unassembled WGS sequence"/>
</dbReference>
<dbReference type="SUPFAM" id="SSF53474">
    <property type="entry name" value="alpha/beta-Hydrolases"/>
    <property type="match status" value="1"/>
</dbReference>
<gene>
    <name evidence="1" type="ORF">PIIN_00349</name>
</gene>
<dbReference type="OrthoDB" id="2152248at2759"/>
<organism evidence="1 2">
    <name type="scientific">Serendipita indica (strain DSM 11827)</name>
    <name type="common">Root endophyte fungus</name>
    <name type="synonym">Piriformospora indica</name>
    <dbReference type="NCBI Taxonomy" id="1109443"/>
    <lineage>
        <taxon>Eukaryota</taxon>
        <taxon>Fungi</taxon>
        <taxon>Dikarya</taxon>
        <taxon>Basidiomycota</taxon>
        <taxon>Agaricomycotina</taxon>
        <taxon>Agaricomycetes</taxon>
        <taxon>Sebacinales</taxon>
        <taxon>Serendipitaceae</taxon>
        <taxon>Serendipita</taxon>
    </lineage>
</organism>
<accession>G4T5P4</accession>
<evidence type="ECO:0000313" key="1">
    <source>
        <dbReference type="EMBL" id="CCA66667.1"/>
    </source>
</evidence>
<dbReference type="STRING" id="1109443.G4T5P4"/>
<keyword evidence="2" id="KW-1185">Reference proteome</keyword>
<evidence type="ECO:0000313" key="2">
    <source>
        <dbReference type="Proteomes" id="UP000007148"/>
    </source>
</evidence>
<protein>
    <submittedName>
        <fullName evidence="1">Uncharacterized protein</fullName>
    </submittedName>
</protein>
<sequence>MGLLSIPEISVTLAPDSTSSQDSPVGTNTVSLIVHGPRLVVPPRPADCPSRRSLAQRGLRIGSFRLNCAESVTTSPTSPTLSRPPADLASTRRVFNWARTSTPFAQPNTMQPTRSHRGHSRAKSLNSFADVNDSLKMNIGPPRHPAREVDSRPMSIDLSVLCAKPNSPTCHDFASALLSPTEPVSPLTDSVLLCASDVTSSPELEIQTVLLSDSALAARYIWSPCYRRSVSIQLSLGVYLHHARENYIGRYPGIEVDVWESSATHLSELPVAVLFILHGRFNSRKGVEKIAERMISLQSEPTRDHQWTKELVVVTFDHRNHGSRLVDRQANCGWNLADSSRHNDRHAYVQLTITLPYSKPIVSGTASDVSLLIDFLPSYLYPSNERPISLWAISGFSLGGHSTWIALKNDSRLTVGVPIVGEYSSLTFESPDPSLHLGCPDYLQLMTDRATQYGYSVPDSHHFPSSLVELVQKIDPAATQYTAPDGSNPFIHKKILVIAGGRDTLVPWKFTKPFFDSLHVGSRGSKESFVDEDAGHEWTARMADRMAAFITASCLL</sequence>
<dbReference type="EMBL" id="CAFZ01000004">
    <property type="protein sequence ID" value="CCA66667.1"/>
    <property type="molecule type" value="Genomic_DNA"/>
</dbReference>
<dbReference type="HOGENOM" id="CLU_585476_0_0_1"/>
<dbReference type="Gene3D" id="3.40.50.1820">
    <property type="entry name" value="alpha/beta hydrolase"/>
    <property type="match status" value="1"/>
</dbReference>
<reference evidence="1 2" key="1">
    <citation type="journal article" date="2011" name="PLoS Pathog.">
        <title>Endophytic Life Strategies Decoded by Genome and Transcriptome Analyses of the Mutualistic Root Symbiont Piriformospora indica.</title>
        <authorList>
            <person name="Zuccaro A."/>
            <person name="Lahrmann U."/>
            <person name="Guldener U."/>
            <person name="Langen G."/>
            <person name="Pfiffi S."/>
            <person name="Biedenkopf D."/>
            <person name="Wong P."/>
            <person name="Samans B."/>
            <person name="Grimm C."/>
            <person name="Basiewicz M."/>
            <person name="Murat C."/>
            <person name="Martin F."/>
            <person name="Kogel K.H."/>
        </authorList>
    </citation>
    <scope>NUCLEOTIDE SEQUENCE [LARGE SCALE GENOMIC DNA]</scope>
    <source>
        <strain evidence="1 2">DSM 11827</strain>
    </source>
</reference>
<name>G4T5P4_SERID</name>
<dbReference type="AlphaFoldDB" id="G4T5P4"/>
<dbReference type="InParanoid" id="G4T5P4"/>
<comment type="caution">
    <text evidence="1">The sequence shown here is derived from an EMBL/GenBank/DDBJ whole genome shotgun (WGS) entry which is preliminary data.</text>
</comment>
<dbReference type="InterPro" id="IPR029058">
    <property type="entry name" value="AB_hydrolase_fold"/>
</dbReference>
<dbReference type="PANTHER" id="PTHR47381">
    <property type="entry name" value="ALPHA/BETA-HYDROLASES SUPERFAMILY PROTEIN"/>
    <property type="match status" value="1"/>
</dbReference>